<dbReference type="Proteomes" id="UP000183954">
    <property type="component" value="Unassembled WGS sequence"/>
</dbReference>
<dbReference type="InterPro" id="IPR002880">
    <property type="entry name" value="Pyrv_Fd/Flavodoxin_OxRdtase_N"/>
</dbReference>
<dbReference type="GO" id="GO:0016903">
    <property type="term" value="F:oxidoreductase activity, acting on the aldehyde or oxo group of donors"/>
    <property type="evidence" value="ECO:0007669"/>
    <property type="project" value="UniProtKB-ARBA"/>
</dbReference>
<dbReference type="SUPFAM" id="SSF52518">
    <property type="entry name" value="Thiamin diphosphate-binding fold (THDP-binding)"/>
    <property type="match status" value="1"/>
</dbReference>
<accession>A0A1M6C624</accession>
<dbReference type="PANTHER" id="PTHR32154">
    <property type="entry name" value="PYRUVATE-FLAVODOXIN OXIDOREDUCTASE-RELATED"/>
    <property type="match status" value="1"/>
</dbReference>
<dbReference type="InterPro" id="IPR029061">
    <property type="entry name" value="THDP-binding"/>
</dbReference>
<evidence type="ECO:0000256" key="2">
    <source>
        <dbReference type="ARBA" id="ARBA00023002"/>
    </source>
</evidence>
<dbReference type="CDD" id="cd07034">
    <property type="entry name" value="TPP_PYR_PFOR_IOR-alpha_like"/>
    <property type="match status" value="1"/>
</dbReference>
<dbReference type="Gene3D" id="3.40.50.970">
    <property type="match status" value="1"/>
</dbReference>
<dbReference type="EMBL" id="FQXJ01000020">
    <property type="protein sequence ID" value="SHI56251.1"/>
    <property type="molecule type" value="Genomic_DNA"/>
</dbReference>
<evidence type="ECO:0000313" key="5">
    <source>
        <dbReference type="EMBL" id="SHI56251.1"/>
    </source>
</evidence>
<organism evidence="5 6">
    <name type="scientific">Desulfosporosinus lacus DSM 15449</name>
    <dbReference type="NCBI Taxonomy" id="1121420"/>
    <lineage>
        <taxon>Bacteria</taxon>
        <taxon>Bacillati</taxon>
        <taxon>Bacillota</taxon>
        <taxon>Clostridia</taxon>
        <taxon>Eubacteriales</taxon>
        <taxon>Desulfitobacteriaceae</taxon>
        <taxon>Desulfosporosinus</taxon>
    </lineage>
</organism>
<evidence type="ECO:0000259" key="4">
    <source>
        <dbReference type="Pfam" id="PF17147"/>
    </source>
</evidence>
<dbReference type="FunFam" id="3.40.50.970:FF:000012">
    <property type="entry name" value="Pyruvate:ferredoxin (Flavodoxin) oxidoreductase"/>
    <property type="match status" value="1"/>
</dbReference>
<keyword evidence="5" id="KW-0670">Pyruvate</keyword>
<name>A0A1M6C624_9FIRM</name>
<dbReference type="OrthoDB" id="9794954at2"/>
<comment type="similarity">
    <text evidence="1">Belongs to the pyruvate:ferredoxin/flavodoxin oxidoreductase family.</text>
</comment>
<keyword evidence="6" id="KW-1185">Reference proteome</keyword>
<evidence type="ECO:0000259" key="3">
    <source>
        <dbReference type="Pfam" id="PF01855"/>
    </source>
</evidence>
<dbReference type="GO" id="GO:0006979">
    <property type="term" value="P:response to oxidative stress"/>
    <property type="evidence" value="ECO:0007669"/>
    <property type="project" value="TreeGrafter"/>
</dbReference>
<dbReference type="STRING" id="1121420.SAMN02746098_04288"/>
<dbReference type="GO" id="GO:0019752">
    <property type="term" value="P:carboxylic acid metabolic process"/>
    <property type="evidence" value="ECO:0007669"/>
    <property type="project" value="UniProtKB-ARBA"/>
</dbReference>
<keyword evidence="2" id="KW-0560">Oxidoreductase</keyword>
<dbReference type="InterPro" id="IPR033412">
    <property type="entry name" value="PFOR_II"/>
</dbReference>
<evidence type="ECO:0000313" key="6">
    <source>
        <dbReference type="Proteomes" id="UP000183954"/>
    </source>
</evidence>
<dbReference type="PANTHER" id="PTHR32154:SF0">
    <property type="entry name" value="PYRUVATE-FLAVODOXIN OXIDOREDUCTASE-RELATED"/>
    <property type="match status" value="1"/>
</dbReference>
<feature type="domain" description="Pyruvate:ferredoxin oxidoreductase core" evidence="4">
    <location>
        <begin position="258"/>
        <end position="359"/>
    </location>
</feature>
<proteinExistence type="inferred from homology"/>
<evidence type="ECO:0000256" key="1">
    <source>
        <dbReference type="ARBA" id="ARBA00009032"/>
    </source>
</evidence>
<dbReference type="AlphaFoldDB" id="A0A1M6C624"/>
<feature type="domain" description="Pyruvate flavodoxin/ferredoxin oxidoreductase pyrimidine binding" evidence="3">
    <location>
        <begin position="15"/>
        <end position="234"/>
    </location>
</feature>
<dbReference type="FunFam" id="3.40.50.920:FF:000010">
    <property type="entry name" value="Pyruvate ferredoxin oxidoreductase, alpha subunit"/>
    <property type="match status" value="1"/>
</dbReference>
<dbReference type="InterPro" id="IPR009014">
    <property type="entry name" value="Transketo_C/PFOR_II"/>
</dbReference>
<dbReference type="Pfam" id="PF01855">
    <property type="entry name" value="POR_N"/>
    <property type="match status" value="1"/>
</dbReference>
<dbReference type="InterPro" id="IPR050722">
    <property type="entry name" value="Pyruvate:ferred/Flavod_OxRd"/>
</dbReference>
<protein>
    <submittedName>
        <fullName evidence="5">Pyruvate ferredoxin oxidoreductase alpha subunit</fullName>
    </submittedName>
</protein>
<dbReference type="RefSeq" id="WP_073032038.1">
    <property type="nucleotide sequence ID" value="NZ_FQXJ01000020.1"/>
</dbReference>
<gene>
    <name evidence="5" type="ORF">SAMN02746098_04288</name>
</gene>
<dbReference type="Gene3D" id="3.40.50.920">
    <property type="match status" value="1"/>
</dbReference>
<dbReference type="Pfam" id="PF17147">
    <property type="entry name" value="PFOR_II"/>
    <property type="match status" value="1"/>
</dbReference>
<reference evidence="6" key="1">
    <citation type="submission" date="2016-11" db="EMBL/GenBank/DDBJ databases">
        <authorList>
            <person name="Varghese N."/>
            <person name="Submissions S."/>
        </authorList>
    </citation>
    <scope>NUCLEOTIDE SEQUENCE [LARGE SCALE GENOMIC DNA]</scope>
    <source>
        <strain evidence="6">DSM 15449</strain>
    </source>
</reference>
<sequence length="381" mass="42157">MSTTLLTGSEAAAYGAKLARIEVLAYYPITPAFPAMERISKFIDEGDLNTRFVRVESDHSALAAALGASLAGSRTFTVTNSQGLLYMTEVVYHTAGLRQPVVMAVANRALSAPHSRFPEQGDAISQGASGWIQLFCENNQEVLDNMLQAFKIAETVRLPVMVNYEGYIQSHTLEEVEVPDQEKLDQFLPLTRVRTLDVENPQAVNTVASPEFYMDYKFRQNEAMEQALTVIDSVSTDYANEFGRDWSGLIDSYQMEDAEHAFVAMGSMISDARIAVDELRSQGQKVGLVKMRTWRPFPAEALRRALKKVQLITVGDKNIVYGLGGALGTEVRSALYGQTVRINSYILGLGGRDVTTEEIKQVLELSEKTEQQATASEWFGL</sequence>
<dbReference type="SUPFAM" id="SSF52922">
    <property type="entry name" value="TK C-terminal domain-like"/>
    <property type="match status" value="1"/>
</dbReference>